<evidence type="ECO:0000256" key="2">
    <source>
        <dbReference type="PROSITE-ProRule" id="PRU00169"/>
    </source>
</evidence>
<accession>A0A560HJD4</accession>
<dbReference type="AlphaFoldDB" id="A0A560HJD4"/>
<dbReference type="PROSITE" id="PS50110">
    <property type="entry name" value="RESPONSE_REGULATORY"/>
    <property type="match status" value="1"/>
</dbReference>
<evidence type="ECO:0000259" key="4">
    <source>
        <dbReference type="PROSITE" id="PS50110"/>
    </source>
</evidence>
<gene>
    <name evidence="5" type="ORF">FBZ90_102473</name>
</gene>
<comment type="caution">
    <text evidence="2">Lacks conserved residue(s) required for the propagation of feature annotation.</text>
</comment>
<dbReference type="GO" id="GO:0000160">
    <property type="term" value="P:phosphorelay signal transduction system"/>
    <property type="evidence" value="ECO:0007669"/>
    <property type="project" value="InterPro"/>
</dbReference>
<feature type="domain" description="Response regulatory" evidence="4">
    <location>
        <begin position="5"/>
        <end position="136"/>
    </location>
</feature>
<evidence type="ECO:0000313" key="5">
    <source>
        <dbReference type="EMBL" id="TWB45514.1"/>
    </source>
</evidence>
<keyword evidence="6" id="KW-1185">Reference proteome</keyword>
<dbReference type="PANTHER" id="PTHR43214">
    <property type="entry name" value="TWO-COMPONENT RESPONSE REGULATOR"/>
    <property type="match status" value="1"/>
</dbReference>
<dbReference type="PROSITE" id="PS00622">
    <property type="entry name" value="HTH_LUXR_1"/>
    <property type="match status" value="1"/>
</dbReference>
<reference evidence="5 6" key="1">
    <citation type="submission" date="2019-06" db="EMBL/GenBank/DDBJ databases">
        <title>Genomic Encyclopedia of Type Strains, Phase IV (KMG-V): Genome sequencing to study the core and pangenomes of soil and plant-associated prokaryotes.</title>
        <authorList>
            <person name="Whitman W."/>
        </authorList>
    </citation>
    <scope>NUCLEOTIDE SEQUENCE [LARGE SCALE GENOMIC DNA]</scope>
    <source>
        <strain evidence="5 6">BR 11622</strain>
    </source>
</reference>
<dbReference type="RefSeq" id="WP_145729891.1">
    <property type="nucleotide sequence ID" value="NZ_VITR01000002.1"/>
</dbReference>
<keyword evidence="1" id="KW-0238">DNA-binding</keyword>
<feature type="domain" description="HTH luxR-type" evidence="3">
    <location>
        <begin position="161"/>
        <end position="226"/>
    </location>
</feature>
<dbReference type="InterPro" id="IPR011006">
    <property type="entry name" value="CheY-like_superfamily"/>
</dbReference>
<dbReference type="InterPro" id="IPR016032">
    <property type="entry name" value="Sig_transdc_resp-reg_C-effctor"/>
</dbReference>
<dbReference type="SMART" id="SM00421">
    <property type="entry name" value="HTH_LUXR"/>
    <property type="match status" value="1"/>
</dbReference>
<dbReference type="SUPFAM" id="SSF52172">
    <property type="entry name" value="CheY-like"/>
    <property type="match status" value="1"/>
</dbReference>
<dbReference type="Pfam" id="PF00196">
    <property type="entry name" value="GerE"/>
    <property type="match status" value="1"/>
</dbReference>
<dbReference type="PRINTS" id="PR00038">
    <property type="entry name" value="HTHLUXR"/>
</dbReference>
<dbReference type="InterPro" id="IPR000792">
    <property type="entry name" value="Tscrpt_reg_LuxR_C"/>
</dbReference>
<name>A0A560HJD4_9PROT</name>
<dbReference type="EMBL" id="VITR01000002">
    <property type="protein sequence ID" value="TWB45514.1"/>
    <property type="molecule type" value="Genomic_DNA"/>
</dbReference>
<evidence type="ECO:0000256" key="1">
    <source>
        <dbReference type="ARBA" id="ARBA00023125"/>
    </source>
</evidence>
<organism evidence="5 6">
    <name type="scientific">Nitrospirillum amazonense</name>
    <dbReference type="NCBI Taxonomy" id="28077"/>
    <lineage>
        <taxon>Bacteria</taxon>
        <taxon>Pseudomonadati</taxon>
        <taxon>Pseudomonadota</taxon>
        <taxon>Alphaproteobacteria</taxon>
        <taxon>Rhodospirillales</taxon>
        <taxon>Azospirillaceae</taxon>
        <taxon>Nitrospirillum</taxon>
    </lineage>
</organism>
<protein>
    <submittedName>
        <fullName evidence="5">LuxR family two component transcriptional regulator</fullName>
    </submittedName>
</protein>
<comment type="caution">
    <text evidence="5">The sequence shown here is derived from an EMBL/GenBank/DDBJ whole genome shotgun (WGS) entry which is preliminary data.</text>
</comment>
<dbReference type="GO" id="GO:0006355">
    <property type="term" value="P:regulation of DNA-templated transcription"/>
    <property type="evidence" value="ECO:0007669"/>
    <property type="project" value="InterPro"/>
</dbReference>
<dbReference type="SUPFAM" id="SSF46894">
    <property type="entry name" value="C-terminal effector domain of the bipartite response regulators"/>
    <property type="match status" value="1"/>
</dbReference>
<dbReference type="InterPro" id="IPR039420">
    <property type="entry name" value="WalR-like"/>
</dbReference>
<evidence type="ECO:0000259" key="3">
    <source>
        <dbReference type="PROSITE" id="PS50043"/>
    </source>
</evidence>
<dbReference type="OrthoDB" id="7826527at2"/>
<dbReference type="Gene3D" id="3.40.50.2300">
    <property type="match status" value="1"/>
</dbReference>
<sequence length="237" mass="25499">MAAHDVLVIDPSTLFRQGLRQLLPEDFRVVAEARDVEAVRAELAAPTPNDTPGGKPTARDAVTREISLVLFDVTDAAEFRTSVSQLHAAFPDARLVYLTNGFDASRLRMALEAGIDGYLTKDRSSNALIQSLHLVMLGEKVFPSDLALLLTQQSQAGTVGTTGPHKGLSMRETQILRALVKGESNKVIANGLHITEATVKVHLKSLLRKINCNNRTQAAIWALNNGLTEATPTAGAA</sequence>
<proteinExistence type="predicted"/>
<dbReference type="CDD" id="cd06170">
    <property type="entry name" value="LuxR_C_like"/>
    <property type="match status" value="1"/>
</dbReference>
<dbReference type="PANTHER" id="PTHR43214:SF42">
    <property type="entry name" value="TRANSCRIPTIONAL REGULATORY PROTEIN DESR"/>
    <property type="match status" value="1"/>
</dbReference>
<dbReference type="PROSITE" id="PS50043">
    <property type="entry name" value="HTH_LUXR_2"/>
    <property type="match status" value="1"/>
</dbReference>
<evidence type="ECO:0000313" key="6">
    <source>
        <dbReference type="Proteomes" id="UP000315751"/>
    </source>
</evidence>
<dbReference type="Proteomes" id="UP000315751">
    <property type="component" value="Unassembled WGS sequence"/>
</dbReference>
<dbReference type="InterPro" id="IPR001789">
    <property type="entry name" value="Sig_transdc_resp-reg_receiver"/>
</dbReference>
<dbReference type="GO" id="GO:0003677">
    <property type="term" value="F:DNA binding"/>
    <property type="evidence" value="ECO:0007669"/>
    <property type="project" value="UniProtKB-KW"/>
</dbReference>